<sequence length="99" mass="11975">MEEYEVILSSLANKEWLKVIDWYNDKREGLGFEVFDEIDEYLKRLKTLPYINRIVEGEIRLSTTPRFHFGIFYTVKTNTVFVIGIHNLREDYQDILRRI</sequence>
<dbReference type="AlphaFoldDB" id="A0A1Z4BRH5"/>
<keyword evidence="2" id="KW-1185">Reference proteome</keyword>
<dbReference type="InterPro" id="IPR035093">
    <property type="entry name" value="RelE/ParE_toxin_dom_sf"/>
</dbReference>
<evidence type="ECO:0008006" key="3">
    <source>
        <dbReference type="Google" id="ProtNLM"/>
    </source>
</evidence>
<dbReference type="EMBL" id="CP022022">
    <property type="protein sequence ID" value="ASF43911.1"/>
    <property type="molecule type" value="Genomic_DNA"/>
</dbReference>
<dbReference type="RefSeq" id="WP_009413307.1">
    <property type="nucleotide sequence ID" value="NZ_CP022022.1"/>
</dbReference>
<proteinExistence type="predicted"/>
<dbReference type="Gene3D" id="3.30.2310.20">
    <property type="entry name" value="RelE-like"/>
    <property type="match status" value="1"/>
</dbReference>
<dbReference type="Proteomes" id="UP000197007">
    <property type="component" value="Chromosome"/>
</dbReference>
<gene>
    <name evidence="1" type="ORF">CBG49_12920</name>
</gene>
<accession>A0A1Z4BRH5</accession>
<protein>
    <recommendedName>
        <fullName evidence="3">Plasmid stabilization protein ParE</fullName>
    </recommendedName>
</protein>
<dbReference type="KEGG" id="capn:CBG49_12920"/>
<name>A0A1Z4BRH5_9FLAO</name>
<organism evidence="1 2">
    <name type="scientific">Capnocytophaga endodontalis</name>
    <dbReference type="NCBI Taxonomy" id="2708117"/>
    <lineage>
        <taxon>Bacteria</taxon>
        <taxon>Pseudomonadati</taxon>
        <taxon>Bacteroidota</taxon>
        <taxon>Flavobacteriia</taxon>
        <taxon>Flavobacteriales</taxon>
        <taxon>Flavobacteriaceae</taxon>
        <taxon>Capnocytophaga</taxon>
    </lineage>
</organism>
<evidence type="ECO:0000313" key="2">
    <source>
        <dbReference type="Proteomes" id="UP000197007"/>
    </source>
</evidence>
<evidence type="ECO:0000313" key="1">
    <source>
        <dbReference type="EMBL" id="ASF43911.1"/>
    </source>
</evidence>
<reference evidence="2" key="1">
    <citation type="submission" date="2017-06" db="EMBL/GenBank/DDBJ databases">
        <title>Complete genome sequence of Capnocytophaga sp. KCOM 1579 (=ChDC OS43) isolated from a human refractory periapical abscess lesion.</title>
        <authorList>
            <person name="Kook J.-K."/>
            <person name="Park S.-N."/>
            <person name="Lim Y.K."/>
            <person name="Roh H."/>
        </authorList>
    </citation>
    <scope>NUCLEOTIDE SEQUENCE [LARGE SCALE GENOMIC DNA]</scope>
    <source>
        <strain evidence="2">ChDC OS43</strain>
    </source>
</reference>